<organism evidence="2 3">
    <name type="scientific">Symbiodinium pilosum</name>
    <name type="common">Dinoflagellate</name>
    <dbReference type="NCBI Taxonomy" id="2952"/>
    <lineage>
        <taxon>Eukaryota</taxon>
        <taxon>Sar</taxon>
        <taxon>Alveolata</taxon>
        <taxon>Dinophyceae</taxon>
        <taxon>Suessiales</taxon>
        <taxon>Symbiodiniaceae</taxon>
        <taxon>Symbiodinium</taxon>
    </lineage>
</organism>
<evidence type="ECO:0008006" key="4">
    <source>
        <dbReference type="Google" id="ProtNLM"/>
    </source>
</evidence>
<protein>
    <recommendedName>
        <fullName evidence="4">Plastid lipid-associated protein/fibrillin conserved domain-containing protein</fullName>
    </recommendedName>
</protein>
<sequence length="264" mass="28306">MRPCLQAVQGRRAALSAWLCGLSAAVGFASAPRARAQARSSKAVLRENSDLSVAFPIWHGGEPTRAATEELLQASGGKAPAGAEAEWAGLWRVSYAPHIRTLGSLALTQLDVYYDIAAPKPGTSPEIRSFVRFEGPFGRGWLNAAGTLSTLATDEVEVNFADFWIDLDTPLPRPAPDDADGLGSAVARVFFVRDLSRFPVRSLDLENGVTVFRFPPLGVSAAGAILYSCAKLRYSNLAEDGNSSEIDSQVEQSFSMTPLAVRLH</sequence>
<dbReference type="Proteomes" id="UP000649617">
    <property type="component" value="Unassembled WGS sequence"/>
</dbReference>
<dbReference type="OrthoDB" id="523511at2759"/>
<gene>
    <name evidence="2" type="ORF">SPIL2461_LOCUS20519</name>
</gene>
<proteinExistence type="predicted"/>
<keyword evidence="3" id="KW-1185">Reference proteome</keyword>
<dbReference type="AlphaFoldDB" id="A0A812X625"/>
<feature type="chain" id="PRO_5032815392" description="Plastid lipid-associated protein/fibrillin conserved domain-containing protein" evidence="1">
    <location>
        <begin position="26"/>
        <end position="264"/>
    </location>
</feature>
<accession>A0A812X625</accession>
<evidence type="ECO:0000313" key="3">
    <source>
        <dbReference type="Proteomes" id="UP000649617"/>
    </source>
</evidence>
<keyword evidence="1" id="KW-0732">Signal</keyword>
<evidence type="ECO:0000313" key="2">
    <source>
        <dbReference type="EMBL" id="CAE7720378.1"/>
    </source>
</evidence>
<name>A0A812X625_SYMPI</name>
<dbReference type="EMBL" id="CAJNIZ010045449">
    <property type="protein sequence ID" value="CAE7720378.1"/>
    <property type="molecule type" value="Genomic_DNA"/>
</dbReference>
<comment type="caution">
    <text evidence="2">The sequence shown here is derived from an EMBL/GenBank/DDBJ whole genome shotgun (WGS) entry which is preliminary data.</text>
</comment>
<evidence type="ECO:0000256" key="1">
    <source>
        <dbReference type="SAM" id="SignalP"/>
    </source>
</evidence>
<reference evidence="2" key="1">
    <citation type="submission" date="2021-02" db="EMBL/GenBank/DDBJ databases">
        <authorList>
            <person name="Dougan E. K."/>
            <person name="Rhodes N."/>
            <person name="Thang M."/>
            <person name="Chan C."/>
        </authorList>
    </citation>
    <scope>NUCLEOTIDE SEQUENCE</scope>
</reference>
<feature type="signal peptide" evidence="1">
    <location>
        <begin position="1"/>
        <end position="25"/>
    </location>
</feature>